<evidence type="ECO:0000256" key="1">
    <source>
        <dbReference type="ARBA" id="ARBA00004141"/>
    </source>
</evidence>
<accession>A0A2P6VL42</accession>
<organism evidence="6 7">
    <name type="scientific">Micractinium conductrix</name>
    <dbReference type="NCBI Taxonomy" id="554055"/>
    <lineage>
        <taxon>Eukaryota</taxon>
        <taxon>Viridiplantae</taxon>
        <taxon>Chlorophyta</taxon>
        <taxon>core chlorophytes</taxon>
        <taxon>Trebouxiophyceae</taxon>
        <taxon>Chlorellales</taxon>
        <taxon>Chlorellaceae</taxon>
        <taxon>Chlorella clade</taxon>
        <taxon>Micractinium</taxon>
    </lineage>
</organism>
<gene>
    <name evidence="6" type="ORF">C2E20_2260</name>
</gene>
<dbReference type="GO" id="GO:0016020">
    <property type="term" value="C:membrane"/>
    <property type="evidence" value="ECO:0007669"/>
    <property type="project" value="UniProtKB-SubCell"/>
</dbReference>
<evidence type="ECO:0000256" key="3">
    <source>
        <dbReference type="ARBA" id="ARBA00022989"/>
    </source>
</evidence>
<name>A0A2P6VL42_9CHLO</name>
<keyword evidence="3 5" id="KW-1133">Transmembrane helix</keyword>
<dbReference type="Pfam" id="PF04193">
    <property type="entry name" value="PQ-loop"/>
    <property type="match status" value="1"/>
</dbReference>
<comment type="caution">
    <text evidence="6">The sequence shown here is derived from an EMBL/GenBank/DDBJ whole genome shotgun (WGS) entry which is preliminary data.</text>
</comment>
<keyword evidence="2 5" id="KW-0812">Transmembrane</keyword>
<evidence type="ECO:0000313" key="7">
    <source>
        <dbReference type="Proteomes" id="UP000239649"/>
    </source>
</evidence>
<dbReference type="InterPro" id="IPR006603">
    <property type="entry name" value="PQ-loop_rpt"/>
</dbReference>
<reference evidence="6 7" key="1">
    <citation type="journal article" date="2018" name="Plant J.">
        <title>Genome sequences of Chlorella sorokiniana UTEX 1602 and Micractinium conductrix SAG 241.80: implications to maltose excretion by a green alga.</title>
        <authorList>
            <person name="Arriola M.B."/>
            <person name="Velmurugan N."/>
            <person name="Zhang Y."/>
            <person name="Plunkett M.H."/>
            <person name="Hondzo H."/>
            <person name="Barney B.M."/>
        </authorList>
    </citation>
    <scope>NUCLEOTIDE SEQUENCE [LARGE SCALE GENOMIC DNA]</scope>
    <source>
        <strain evidence="6 7">SAG 241.80</strain>
    </source>
</reference>
<dbReference type="OrthoDB" id="547763at2759"/>
<comment type="subcellular location">
    <subcellularLocation>
        <location evidence="1">Membrane</location>
        <topology evidence="1">Multi-pass membrane protein</topology>
    </subcellularLocation>
</comment>
<keyword evidence="4 5" id="KW-0472">Membrane</keyword>
<feature type="transmembrane region" description="Helical" evidence="5">
    <location>
        <begin position="6"/>
        <end position="27"/>
    </location>
</feature>
<evidence type="ECO:0000256" key="2">
    <source>
        <dbReference type="ARBA" id="ARBA00022692"/>
    </source>
</evidence>
<keyword evidence="7" id="KW-1185">Reference proteome</keyword>
<evidence type="ECO:0000313" key="6">
    <source>
        <dbReference type="EMBL" id="PSC74795.1"/>
    </source>
</evidence>
<evidence type="ECO:0000256" key="4">
    <source>
        <dbReference type="ARBA" id="ARBA00023136"/>
    </source>
</evidence>
<evidence type="ECO:0000256" key="5">
    <source>
        <dbReference type="SAM" id="Phobius"/>
    </source>
</evidence>
<feature type="transmembrane region" description="Helical" evidence="5">
    <location>
        <begin position="65"/>
        <end position="87"/>
    </location>
</feature>
<dbReference type="AlphaFoldDB" id="A0A2P6VL42"/>
<proteinExistence type="predicted"/>
<dbReference type="Proteomes" id="UP000239649">
    <property type="component" value="Unassembled WGS sequence"/>
</dbReference>
<dbReference type="EMBL" id="LHPF02000004">
    <property type="protein sequence ID" value="PSC74795.1"/>
    <property type="molecule type" value="Genomic_DNA"/>
</dbReference>
<dbReference type="Gene3D" id="1.20.1280.290">
    <property type="match status" value="1"/>
</dbReference>
<protein>
    <submittedName>
        <fullName evidence="6">3 saliva family</fullName>
    </submittedName>
</protein>
<sequence length="220" mass="22228">MAPSTTANNVIGAIGGVVLAACLVPQVARLYKTRSAYDLSYLFLTLYGTGLTLTFVYLYFEEATVAWVCMLVEVAFCLLCIAAKAYLDHWGPHSPRGKARAAAATAAAPASGKAEGGSVGRCCSGGGGGELAAISVTADSSNHGGRHFYKGTTDNRLLFEVVLPAGGAPGDSDSAEGDASLAEGPASAASALRQRLLSGLQHAVQEAAPGGALRALPAAA</sequence>
<feature type="transmembrane region" description="Helical" evidence="5">
    <location>
        <begin position="39"/>
        <end position="59"/>
    </location>
</feature>